<dbReference type="Gene3D" id="3.40.630.30">
    <property type="match status" value="1"/>
</dbReference>
<dbReference type="Proteomes" id="UP000516230">
    <property type="component" value="Chromosome"/>
</dbReference>
<dbReference type="EMBL" id="CP060825">
    <property type="protein sequence ID" value="QNP66282.1"/>
    <property type="molecule type" value="Genomic_DNA"/>
</dbReference>
<dbReference type="RefSeq" id="WP_187743341.1">
    <property type="nucleotide sequence ID" value="NZ_CP060825.1"/>
</dbReference>
<dbReference type="Pfam" id="PF13302">
    <property type="entry name" value="Acetyltransf_3"/>
    <property type="match status" value="1"/>
</dbReference>
<organism evidence="6 7">
    <name type="scientific">Streptomyces genisteinicus</name>
    <dbReference type="NCBI Taxonomy" id="2768068"/>
    <lineage>
        <taxon>Bacteria</taxon>
        <taxon>Bacillati</taxon>
        <taxon>Actinomycetota</taxon>
        <taxon>Actinomycetes</taxon>
        <taxon>Kitasatosporales</taxon>
        <taxon>Streptomycetaceae</taxon>
        <taxon>Streptomyces</taxon>
    </lineage>
</organism>
<keyword evidence="1 6" id="KW-0808">Transferase</keyword>
<sequence>MPRTPSAPGSGPHTAVGDRTALRPVTLADGPEFTAQARRSTALHRPWLFPPQTDEAYAAWAGRLVGDPDRAGYLVHERATGELAGFLTVNNIVGGAFQCGALGYGAFTGAAGRGLMGEALGLLVGHAFGPLGLHRLEANIQPGNAASIGLVRAAGFRLEGFSPDFLCIDGAWRDHQRWALTREMTASDGR</sequence>
<reference evidence="6 7" key="1">
    <citation type="submission" date="2020-08" db="EMBL/GenBank/DDBJ databases">
        <title>A novel species.</title>
        <authorList>
            <person name="Gao J."/>
        </authorList>
    </citation>
    <scope>NUCLEOTIDE SEQUENCE [LARGE SCALE GENOMIC DNA]</scope>
    <source>
        <strain evidence="6 7">CRPJ-33</strain>
    </source>
</reference>
<dbReference type="KEGG" id="sgj:IAG43_27350"/>
<accession>A0A7H0I0G6</accession>
<protein>
    <submittedName>
        <fullName evidence="6">GNAT family N-acetyltransferase</fullName>
    </submittedName>
</protein>
<evidence type="ECO:0000256" key="2">
    <source>
        <dbReference type="ARBA" id="ARBA00023315"/>
    </source>
</evidence>
<evidence type="ECO:0000256" key="3">
    <source>
        <dbReference type="ARBA" id="ARBA00038502"/>
    </source>
</evidence>
<dbReference type="InterPro" id="IPR000182">
    <property type="entry name" value="GNAT_dom"/>
</dbReference>
<dbReference type="PANTHER" id="PTHR43792">
    <property type="entry name" value="GNAT FAMILY, PUTATIVE (AFU_ORTHOLOGUE AFUA_3G00765)-RELATED-RELATED"/>
    <property type="match status" value="1"/>
</dbReference>
<dbReference type="PROSITE" id="PS51186">
    <property type="entry name" value="GNAT"/>
    <property type="match status" value="1"/>
</dbReference>
<keyword evidence="2" id="KW-0012">Acyltransferase</keyword>
<dbReference type="GO" id="GO:0005737">
    <property type="term" value="C:cytoplasm"/>
    <property type="evidence" value="ECO:0007669"/>
    <property type="project" value="TreeGrafter"/>
</dbReference>
<feature type="region of interest" description="Disordered" evidence="4">
    <location>
        <begin position="1"/>
        <end position="20"/>
    </location>
</feature>
<evidence type="ECO:0000256" key="1">
    <source>
        <dbReference type="ARBA" id="ARBA00022679"/>
    </source>
</evidence>
<feature type="domain" description="N-acetyltransferase" evidence="5">
    <location>
        <begin position="20"/>
        <end position="183"/>
    </location>
</feature>
<evidence type="ECO:0000256" key="4">
    <source>
        <dbReference type="SAM" id="MobiDB-lite"/>
    </source>
</evidence>
<dbReference type="SUPFAM" id="SSF55729">
    <property type="entry name" value="Acyl-CoA N-acyltransferases (Nat)"/>
    <property type="match status" value="1"/>
</dbReference>
<gene>
    <name evidence="6" type="ORF">IAG43_27350</name>
</gene>
<dbReference type="PANTHER" id="PTHR43792:SF8">
    <property type="entry name" value="[RIBOSOMAL PROTEIN US5]-ALANINE N-ACETYLTRANSFERASE"/>
    <property type="match status" value="1"/>
</dbReference>
<evidence type="ECO:0000313" key="6">
    <source>
        <dbReference type="EMBL" id="QNP66282.1"/>
    </source>
</evidence>
<comment type="similarity">
    <text evidence="3">Belongs to the acetyltransferase family. RimJ subfamily.</text>
</comment>
<proteinExistence type="inferred from homology"/>
<dbReference type="InterPro" id="IPR016181">
    <property type="entry name" value="Acyl_CoA_acyltransferase"/>
</dbReference>
<evidence type="ECO:0000259" key="5">
    <source>
        <dbReference type="PROSITE" id="PS51186"/>
    </source>
</evidence>
<name>A0A7H0I0G6_9ACTN</name>
<keyword evidence="7" id="KW-1185">Reference proteome</keyword>
<dbReference type="AlphaFoldDB" id="A0A7H0I0G6"/>
<evidence type="ECO:0000313" key="7">
    <source>
        <dbReference type="Proteomes" id="UP000516230"/>
    </source>
</evidence>
<dbReference type="InterPro" id="IPR051531">
    <property type="entry name" value="N-acetyltransferase"/>
</dbReference>
<dbReference type="GO" id="GO:0008999">
    <property type="term" value="F:protein-N-terminal-alanine acetyltransferase activity"/>
    <property type="evidence" value="ECO:0007669"/>
    <property type="project" value="TreeGrafter"/>
</dbReference>